<dbReference type="AlphaFoldDB" id="A0A0U5LC44"/>
<name>A0A0U5LC44_9GAMM</name>
<dbReference type="PATRIC" id="fig|1619313.3.peg.3992"/>
<dbReference type="KEGG" id="ege:EM595_p0374"/>
<dbReference type="Proteomes" id="UP000059419">
    <property type="component" value="Plasmid pEM01"/>
</dbReference>
<proteinExistence type="predicted"/>
<dbReference type="RefSeq" id="WP_067436528.1">
    <property type="nucleotide sequence ID" value="NZ_LN907828.1"/>
</dbReference>
<evidence type="ECO:0000313" key="2">
    <source>
        <dbReference type="Proteomes" id="UP000059419"/>
    </source>
</evidence>
<sequence>MHAQLILIAGPYRSGTQGDPVLIQQNLARLEAAALQVYQAGHVPVIGEWLALPLAHAAGSQRLDDEIAESMLYPVAHRLISRCDAIFRIAGASKGADMDIEVAKQRGLRIYTVIEQIDIVS</sequence>
<keyword evidence="2" id="KW-1185">Reference proteome</keyword>
<dbReference type="GO" id="GO:0016787">
    <property type="term" value="F:hydrolase activity"/>
    <property type="evidence" value="ECO:0007669"/>
    <property type="project" value="UniProtKB-KW"/>
</dbReference>
<accession>A0A0U5LC44</accession>
<dbReference type="Gene3D" id="3.40.50.10400">
    <property type="entry name" value="Hypothetical protein PA1492"/>
    <property type="match status" value="1"/>
</dbReference>
<dbReference type="OrthoDB" id="9796022at2"/>
<geneLocation type="plasmid" evidence="2">
    <name>pEM01</name>
</geneLocation>
<dbReference type="EMBL" id="LN907828">
    <property type="protein sequence ID" value="CUU26071.1"/>
    <property type="molecule type" value="Genomic_DNA"/>
</dbReference>
<gene>
    <name evidence="1" type="ORF">EM595_p0374</name>
</gene>
<protein>
    <submittedName>
        <fullName evidence="1">NUDIX hydrolase</fullName>
    </submittedName>
</protein>
<evidence type="ECO:0000313" key="1">
    <source>
        <dbReference type="EMBL" id="CUU26071.1"/>
    </source>
</evidence>
<keyword evidence="1" id="KW-0378">Hydrolase</keyword>
<reference evidence="2" key="1">
    <citation type="submission" date="2015-11" db="EMBL/GenBank/DDBJ databases">
        <authorList>
            <person name="Blom J."/>
        </authorList>
    </citation>
    <scope>NUCLEOTIDE SEQUENCE [LARGE SCALE GENOMIC DNA]</scope>
    <source>
        <plasmid evidence="2">pEM01</plasmid>
    </source>
</reference>
<organism evidence="1 2">
    <name type="scientific">Duffyella gerundensis</name>
    <dbReference type="NCBI Taxonomy" id="1619313"/>
    <lineage>
        <taxon>Bacteria</taxon>
        <taxon>Pseudomonadati</taxon>
        <taxon>Pseudomonadota</taxon>
        <taxon>Gammaproteobacteria</taxon>
        <taxon>Enterobacterales</taxon>
        <taxon>Erwiniaceae</taxon>
        <taxon>Duffyella</taxon>
    </lineage>
</organism>